<dbReference type="InterPro" id="IPR002403">
    <property type="entry name" value="Cyt_P450_E_grp-IV"/>
</dbReference>
<evidence type="ECO:0000256" key="8">
    <source>
        <dbReference type="PIRSR" id="PIRSR602403-1"/>
    </source>
</evidence>
<dbReference type="GO" id="GO:0005506">
    <property type="term" value="F:iron ion binding"/>
    <property type="evidence" value="ECO:0007669"/>
    <property type="project" value="InterPro"/>
</dbReference>
<comment type="similarity">
    <text evidence="2 9">Belongs to the cytochrome P450 family.</text>
</comment>
<dbReference type="SUPFAM" id="SSF48264">
    <property type="entry name" value="Cytochrome P450"/>
    <property type="match status" value="1"/>
</dbReference>
<evidence type="ECO:0000313" key="11">
    <source>
        <dbReference type="EMBL" id="KAB8291536.1"/>
    </source>
</evidence>
<dbReference type="AlphaFoldDB" id="A0A5N6JTI0"/>
<dbReference type="GO" id="GO:0016705">
    <property type="term" value="F:oxidoreductase activity, acting on paired donors, with incorporation or reduction of molecular oxygen"/>
    <property type="evidence" value="ECO:0007669"/>
    <property type="project" value="InterPro"/>
</dbReference>
<keyword evidence="6" id="KW-0843">Virulence</keyword>
<dbReference type="EMBL" id="VIGI01000014">
    <property type="protein sequence ID" value="KAB8291536.1"/>
    <property type="molecule type" value="Genomic_DNA"/>
</dbReference>
<dbReference type="PROSITE" id="PS00086">
    <property type="entry name" value="CYTOCHROME_P450"/>
    <property type="match status" value="1"/>
</dbReference>
<sequence>MLPTLFDNCKYITISPLFLSASAVLLIAYVVRAILDRPSKLDFPTVGSANDVDCRAALIEGSAKYPHTPFIIPTSPPTLILPLSTHSEVRNLPENKASFAEVMRRMFHAKYTGMGNDSPAMIKAVKLDLTRHVASTMDALQDEMRYALDQELGTCEDWTKVVLYQKLLRIVALLSGRIFVGRPLSRSEHWITSSIRYTVDCVAAKERVIKYPAWIRYLAVPFLPEIRRVNEHKVKGAKLLKPIVDRCITLFREGKVVEGDEGEEFDDQQGSFVSWVMKWTDAKNREDPLVLAQNQLTLSFAAIHTTTMASTHALLDLTSHPEYMAPLREEIEQVITEDGYDIDGSGKKNLKKHSFAKLKKLDSFLKESQRFSPSGLVSNLRLTTSPLHLSTGHTIPAGVRIGYNLYQINSTDPKVSPIPDPPSTAPSLDSPSTFSPFRWSSLRSIPGNESKYQFVSTSKEAMNFGHGNHACPGRFFADAELKVVMVELLTNWDIRLVGDEMGSGGKRPANFVFEATIAANPRAEVELRRRKVQGKGE</sequence>
<comment type="caution">
    <text evidence="11">The sequence shown here is derived from an EMBL/GenBank/DDBJ whole genome shotgun (WGS) entry which is preliminary data.</text>
</comment>
<dbReference type="PRINTS" id="PR00465">
    <property type="entry name" value="EP450IV"/>
</dbReference>
<dbReference type="GO" id="GO:0020037">
    <property type="term" value="F:heme binding"/>
    <property type="evidence" value="ECO:0007669"/>
    <property type="project" value="InterPro"/>
</dbReference>
<dbReference type="OrthoDB" id="1844152at2759"/>
<keyword evidence="8 9" id="KW-0349">Heme</keyword>
<dbReference type="InterPro" id="IPR001128">
    <property type="entry name" value="Cyt_P450"/>
</dbReference>
<keyword evidence="3 8" id="KW-0479">Metal-binding</keyword>
<evidence type="ECO:0000313" key="12">
    <source>
        <dbReference type="Proteomes" id="UP000326757"/>
    </source>
</evidence>
<evidence type="ECO:0000256" key="6">
    <source>
        <dbReference type="ARBA" id="ARBA00023026"/>
    </source>
</evidence>
<reference evidence="11 12" key="1">
    <citation type="submission" date="2019-06" db="EMBL/GenBank/DDBJ databases">
        <title>Genome Sequence of the Brown Rot Fungal Pathogen Monilinia laxa.</title>
        <authorList>
            <person name="De Miccolis Angelini R.M."/>
            <person name="Landi L."/>
            <person name="Abate D."/>
            <person name="Pollastro S."/>
            <person name="Romanazzi G."/>
            <person name="Faretra F."/>
        </authorList>
    </citation>
    <scope>NUCLEOTIDE SEQUENCE [LARGE SCALE GENOMIC DNA]</scope>
    <source>
        <strain evidence="11 12">Mlax316</strain>
    </source>
</reference>
<dbReference type="PANTHER" id="PTHR46206:SF6">
    <property type="entry name" value="CYTOCHROME P450 MONOOXYGENASE AN1598-RELATED"/>
    <property type="match status" value="1"/>
</dbReference>
<gene>
    <name evidence="11" type="ORF">EYC80_006337</name>
</gene>
<dbReference type="PANTHER" id="PTHR46206">
    <property type="entry name" value="CYTOCHROME P450"/>
    <property type="match status" value="1"/>
</dbReference>
<feature type="transmembrane region" description="Helical" evidence="10">
    <location>
        <begin position="12"/>
        <end position="31"/>
    </location>
</feature>
<dbReference type="Proteomes" id="UP000326757">
    <property type="component" value="Unassembled WGS sequence"/>
</dbReference>
<evidence type="ECO:0000256" key="4">
    <source>
        <dbReference type="ARBA" id="ARBA00023002"/>
    </source>
</evidence>
<evidence type="ECO:0008006" key="13">
    <source>
        <dbReference type="Google" id="ProtNLM"/>
    </source>
</evidence>
<dbReference type="InterPro" id="IPR036396">
    <property type="entry name" value="Cyt_P450_sf"/>
</dbReference>
<organism evidence="11 12">
    <name type="scientific">Monilinia laxa</name>
    <name type="common">Brown rot fungus</name>
    <name type="synonym">Sclerotinia laxa</name>
    <dbReference type="NCBI Taxonomy" id="61186"/>
    <lineage>
        <taxon>Eukaryota</taxon>
        <taxon>Fungi</taxon>
        <taxon>Dikarya</taxon>
        <taxon>Ascomycota</taxon>
        <taxon>Pezizomycotina</taxon>
        <taxon>Leotiomycetes</taxon>
        <taxon>Helotiales</taxon>
        <taxon>Sclerotiniaceae</taxon>
        <taxon>Monilinia</taxon>
    </lineage>
</organism>
<evidence type="ECO:0000256" key="2">
    <source>
        <dbReference type="ARBA" id="ARBA00010617"/>
    </source>
</evidence>
<feature type="binding site" description="axial binding residue" evidence="8">
    <location>
        <position position="471"/>
    </location>
    <ligand>
        <name>heme</name>
        <dbReference type="ChEBI" id="CHEBI:30413"/>
    </ligand>
    <ligandPart>
        <name>Fe</name>
        <dbReference type="ChEBI" id="CHEBI:18248"/>
    </ligandPart>
</feature>
<keyword evidence="5 8" id="KW-0408">Iron</keyword>
<name>A0A5N6JTI0_MONLA</name>
<keyword evidence="10" id="KW-0812">Transmembrane</keyword>
<dbReference type="CDD" id="cd11041">
    <property type="entry name" value="CYP503A1-like"/>
    <property type="match status" value="1"/>
</dbReference>
<accession>A0A5N6JTI0</accession>
<comment type="cofactor">
    <cofactor evidence="1 8">
        <name>heme</name>
        <dbReference type="ChEBI" id="CHEBI:30413"/>
    </cofactor>
</comment>
<evidence type="ECO:0000256" key="7">
    <source>
        <dbReference type="ARBA" id="ARBA00023033"/>
    </source>
</evidence>
<protein>
    <recommendedName>
        <fullName evidence="13">Cytochrome P450 monooxygenase</fullName>
    </recommendedName>
</protein>
<proteinExistence type="inferred from homology"/>
<evidence type="ECO:0000256" key="9">
    <source>
        <dbReference type="RuleBase" id="RU000461"/>
    </source>
</evidence>
<dbReference type="InterPro" id="IPR017972">
    <property type="entry name" value="Cyt_P450_CS"/>
</dbReference>
<evidence type="ECO:0000256" key="5">
    <source>
        <dbReference type="ARBA" id="ARBA00023004"/>
    </source>
</evidence>
<evidence type="ECO:0000256" key="1">
    <source>
        <dbReference type="ARBA" id="ARBA00001971"/>
    </source>
</evidence>
<keyword evidence="7 9" id="KW-0503">Monooxygenase</keyword>
<keyword evidence="4 9" id="KW-0560">Oxidoreductase</keyword>
<dbReference type="GO" id="GO:0004497">
    <property type="term" value="F:monooxygenase activity"/>
    <property type="evidence" value="ECO:0007669"/>
    <property type="project" value="UniProtKB-KW"/>
</dbReference>
<evidence type="ECO:0000256" key="3">
    <source>
        <dbReference type="ARBA" id="ARBA00022723"/>
    </source>
</evidence>
<evidence type="ECO:0000256" key="10">
    <source>
        <dbReference type="SAM" id="Phobius"/>
    </source>
</evidence>
<keyword evidence="10" id="KW-1133">Transmembrane helix</keyword>
<keyword evidence="10" id="KW-0472">Membrane</keyword>
<keyword evidence="12" id="KW-1185">Reference proteome</keyword>
<dbReference type="Pfam" id="PF00067">
    <property type="entry name" value="p450"/>
    <property type="match status" value="1"/>
</dbReference>
<dbReference type="Gene3D" id="1.10.630.10">
    <property type="entry name" value="Cytochrome P450"/>
    <property type="match status" value="1"/>
</dbReference>